<dbReference type="InterPro" id="IPR038591">
    <property type="entry name" value="NolW-like_sf"/>
</dbReference>
<keyword evidence="3 8" id="KW-0813">Transport</keyword>
<keyword evidence="4" id="KW-0732">Signal</keyword>
<keyword evidence="5" id="KW-0653">Protein transport</keyword>
<organism evidence="10 11">
    <name type="scientific">Dokdonella immobilis</name>
    <dbReference type="NCBI Taxonomy" id="578942"/>
    <lineage>
        <taxon>Bacteria</taxon>
        <taxon>Pseudomonadati</taxon>
        <taxon>Pseudomonadota</taxon>
        <taxon>Gammaproteobacteria</taxon>
        <taxon>Lysobacterales</taxon>
        <taxon>Rhodanobacteraceae</taxon>
        <taxon>Dokdonella</taxon>
    </lineage>
</organism>
<dbReference type="Pfam" id="PF00263">
    <property type="entry name" value="Secretin"/>
    <property type="match status" value="1"/>
</dbReference>
<sequence>MTDPLGVSKMMTTATDFHGRKPAKRTGLTLIGGWVMFLGLLLALPVHAENVLEDLTYTAQPGGRVEVTMRFAEPVAVPQAFTTESPPRIALDLADTRSALTQRRIEIGAGATAGISTVEAAGRTRIVVDLFRPASYETRINGNELILSIGANIAGSSVAATAAANKNPTKTLAAQGVELTNVDFRRGKTGEGRIVVSFSGPGAAADLKREGDKVVLDILNVKLPPDQAQRLDVLDFATPVQYIETRSRGNGVRIDITAQAPFEQLAYQTGSEYVVEISPKREDEKLKKNAEPVFNGSRVTFNFQDIPTRSVLQLIADVSDLNIVVADSVQGNVTLRLINVPWDQALHIVLQAKGLDQRKQGNVIWVAPQKEIADREQAIADARLQMEDKVELVSDFIPISYGNAKDIAALLTKEVSGGQQGGQGGTGAKQQRGFLSQRGTVSYDDRTNTLLVSDTPQKVLEIRQLIAVLDRPVQQVLIESRIVIATDTFARELGVKFGISGGYEDNNGNVVSTAGTAIGTDRMSNIALNNRFGGGRGLPVFNPGVIPSTPTGGGIAVPNLNDRLNVNLPASSPAGSFGLAILGADYLLDLELSAAQTEGRGEVVSSPRVVTANQKEAVIKQGQEVAYVTFQNSGGGGVGTATVQFKEVVLELKVTPTITADDRVVLNLGVKKDAVARFIDNPGGGQVPIIDKREINTSVLVDNGQTVVLGGVYEVEKRDDLTKVPFLGDVPILGNLFKKTGRTDTKAELLIFVTPRILSESLK</sequence>
<dbReference type="Gene3D" id="2.60.40.3500">
    <property type="match status" value="1"/>
</dbReference>
<evidence type="ECO:0000256" key="6">
    <source>
        <dbReference type="ARBA" id="ARBA00023136"/>
    </source>
</evidence>
<dbReference type="NCBIfam" id="TIGR02515">
    <property type="entry name" value="IV_pilus_PilQ"/>
    <property type="match status" value="1"/>
</dbReference>
<dbReference type="InterPro" id="IPR005644">
    <property type="entry name" value="NolW-like"/>
</dbReference>
<dbReference type="AlphaFoldDB" id="A0A1I5A1H9"/>
<evidence type="ECO:0000256" key="1">
    <source>
        <dbReference type="ARBA" id="ARBA00004442"/>
    </source>
</evidence>
<name>A0A1I5A1H9_9GAMM</name>
<evidence type="ECO:0000256" key="3">
    <source>
        <dbReference type="ARBA" id="ARBA00022448"/>
    </source>
</evidence>
<evidence type="ECO:0000256" key="2">
    <source>
        <dbReference type="ARBA" id="ARBA00006304"/>
    </source>
</evidence>
<dbReference type="PANTHER" id="PTHR30604:SF1">
    <property type="entry name" value="DNA UTILIZATION PROTEIN HOFQ"/>
    <property type="match status" value="1"/>
</dbReference>
<dbReference type="Gene3D" id="3.30.1370.120">
    <property type="match status" value="1"/>
</dbReference>
<evidence type="ECO:0000313" key="11">
    <source>
        <dbReference type="Proteomes" id="UP000198575"/>
    </source>
</evidence>
<evidence type="ECO:0000256" key="5">
    <source>
        <dbReference type="ARBA" id="ARBA00022927"/>
    </source>
</evidence>
<comment type="subcellular location">
    <subcellularLocation>
        <location evidence="1 8">Cell outer membrane</location>
    </subcellularLocation>
</comment>
<comment type="similarity">
    <text evidence="2">Belongs to the bacterial secretin family. PilQ subfamily.</text>
</comment>
<dbReference type="PRINTS" id="PR00811">
    <property type="entry name" value="BCTERIALGSPD"/>
</dbReference>
<reference evidence="10 11" key="1">
    <citation type="submission" date="2016-10" db="EMBL/GenBank/DDBJ databases">
        <authorList>
            <person name="de Groot N.N."/>
        </authorList>
    </citation>
    <scope>NUCLEOTIDE SEQUENCE [LARGE SCALE GENOMIC DNA]</scope>
    <source>
        <strain evidence="10 11">CGMCC 1.7659</strain>
    </source>
</reference>
<keyword evidence="7" id="KW-0998">Cell outer membrane</keyword>
<dbReference type="InterPro" id="IPR001775">
    <property type="entry name" value="GspD/PilQ"/>
</dbReference>
<dbReference type="GO" id="GO:0009306">
    <property type="term" value="P:protein secretion"/>
    <property type="evidence" value="ECO:0007669"/>
    <property type="project" value="InterPro"/>
</dbReference>
<dbReference type="Pfam" id="PF11741">
    <property type="entry name" value="AMIN"/>
    <property type="match status" value="2"/>
</dbReference>
<keyword evidence="11" id="KW-1185">Reference proteome</keyword>
<gene>
    <name evidence="10" type="ORF">SAMN05216289_13123</name>
</gene>
<dbReference type="Proteomes" id="UP000198575">
    <property type="component" value="Unassembled WGS sequence"/>
</dbReference>
<dbReference type="Pfam" id="PF03958">
    <property type="entry name" value="Secretin_N"/>
    <property type="match status" value="1"/>
</dbReference>
<dbReference type="STRING" id="578942.SAMN05216289_13123"/>
<dbReference type="InterPro" id="IPR051808">
    <property type="entry name" value="Type_IV_pilus_biogenesis"/>
</dbReference>
<dbReference type="PANTHER" id="PTHR30604">
    <property type="entry name" value="PROTEIN TRANSPORT PROTEIN HOFQ"/>
    <property type="match status" value="1"/>
</dbReference>
<keyword evidence="6" id="KW-0472">Membrane</keyword>
<protein>
    <submittedName>
        <fullName evidence="10">Type IV pilus assembly protein PilQ</fullName>
    </submittedName>
</protein>
<evidence type="ECO:0000256" key="7">
    <source>
        <dbReference type="ARBA" id="ARBA00023237"/>
    </source>
</evidence>
<feature type="domain" description="Secretin/TonB short N-terminal" evidence="9">
    <location>
        <begin position="321"/>
        <end position="369"/>
    </location>
</feature>
<dbReference type="Pfam" id="PF07660">
    <property type="entry name" value="STN"/>
    <property type="match status" value="1"/>
</dbReference>
<accession>A0A1I5A1H9</accession>
<evidence type="ECO:0000313" key="10">
    <source>
        <dbReference type="EMBL" id="SFN56361.1"/>
    </source>
</evidence>
<evidence type="ECO:0000256" key="4">
    <source>
        <dbReference type="ARBA" id="ARBA00022729"/>
    </source>
</evidence>
<dbReference type="InterPro" id="IPR011662">
    <property type="entry name" value="Secretin/TonB_short_N"/>
</dbReference>
<dbReference type="InterPro" id="IPR004845">
    <property type="entry name" value="T2SS_GspD_CS"/>
</dbReference>
<dbReference type="InterPro" id="IPR021731">
    <property type="entry name" value="AMIN_dom"/>
</dbReference>
<dbReference type="Gene3D" id="3.30.1370.130">
    <property type="match status" value="1"/>
</dbReference>
<evidence type="ECO:0000256" key="8">
    <source>
        <dbReference type="RuleBase" id="RU004004"/>
    </source>
</evidence>
<dbReference type="GO" id="GO:0009279">
    <property type="term" value="C:cell outer membrane"/>
    <property type="evidence" value="ECO:0007669"/>
    <property type="project" value="UniProtKB-SubCell"/>
</dbReference>
<proteinExistence type="inferred from homology"/>
<dbReference type="EMBL" id="FOVF01000031">
    <property type="protein sequence ID" value="SFN56361.1"/>
    <property type="molecule type" value="Genomic_DNA"/>
</dbReference>
<evidence type="ECO:0000259" key="9">
    <source>
        <dbReference type="SMART" id="SM00965"/>
    </source>
</evidence>
<dbReference type="InterPro" id="IPR013355">
    <property type="entry name" value="Pilus_4_PilQ"/>
</dbReference>
<dbReference type="Gene3D" id="2.60.40.3470">
    <property type="match status" value="1"/>
</dbReference>
<dbReference type="InterPro" id="IPR004846">
    <property type="entry name" value="T2SS/T3SS_dom"/>
</dbReference>
<dbReference type="SMART" id="SM00965">
    <property type="entry name" value="STN"/>
    <property type="match status" value="1"/>
</dbReference>
<dbReference type="PROSITE" id="PS00875">
    <property type="entry name" value="T2SP_D"/>
    <property type="match status" value="1"/>
</dbReference>